<reference evidence="1 2" key="1">
    <citation type="submission" date="2021-01" db="EMBL/GenBank/DDBJ databases">
        <title>WGS of actinomycetes isolated from Thailand.</title>
        <authorList>
            <person name="Thawai C."/>
        </authorList>
    </citation>
    <scope>NUCLEOTIDE SEQUENCE [LARGE SCALE GENOMIC DNA]</scope>
    <source>
        <strain evidence="1 2">CA3R110</strain>
    </source>
</reference>
<comment type="caution">
    <text evidence="1">The sequence shown here is derived from an EMBL/GenBank/DDBJ whole genome shotgun (WGS) entry which is preliminary data.</text>
</comment>
<gene>
    <name evidence="1" type="ORF">JK364_02435</name>
</gene>
<evidence type="ECO:0000313" key="1">
    <source>
        <dbReference type="EMBL" id="MBL1111275.1"/>
    </source>
</evidence>
<evidence type="ECO:0000313" key="2">
    <source>
        <dbReference type="Proteomes" id="UP000621510"/>
    </source>
</evidence>
<accession>A0ABS1PFX4</accession>
<organism evidence="1 2">
    <name type="scientific">Streptomyces endocoffeicus</name>
    <dbReference type="NCBI Taxonomy" id="2898945"/>
    <lineage>
        <taxon>Bacteria</taxon>
        <taxon>Bacillati</taxon>
        <taxon>Actinomycetota</taxon>
        <taxon>Actinomycetes</taxon>
        <taxon>Kitasatosporales</taxon>
        <taxon>Streptomycetaceae</taxon>
        <taxon>Streptomyces</taxon>
    </lineage>
</organism>
<sequence>MQPGIRIARRTATALAPAVRALTLAELLVPADGFSCRTQITQRTDRAGTHLAELIARPLPHLASSSADKEPAP</sequence>
<name>A0ABS1PFX4_9ACTN</name>
<protein>
    <submittedName>
        <fullName evidence="1">Uncharacterized protein</fullName>
    </submittedName>
</protein>
<dbReference type="RefSeq" id="WP_201846984.1">
    <property type="nucleotide sequence ID" value="NZ_JAERRG010000001.1"/>
</dbReference>
<proteinExistence type="predicted"/>
<dbReference type="EMBL" id="JAERRG010000001">
    <property type="protein sequence ID" value="MBL1111275.1"/>
    <property type="molecule type" value="Genomic_DNA"/>
</dbReference>
<dbReference type="Proteomes" id="UP000621510">
    <property type="component" value="Unassembled WGS sequence"/>
</dbReference>
<keyword evidence="2" id="KW-1185">Reference proteome</keyword>